<evidence type="ECO:0000313" key="1">
    <source>
        <dbReference type="EMBL" id="RDY00086.1"/>
    </source>
</evidence>
<reference evidence="1" key="1">
    <citation type="submission" date="2018-05" db="EMBL/GenBank/DDBJ databases">
        <title>Draft genome of Mucuna pruriens seed.</title>
        <authorList>
            <person name="Nnadi N.E."/>
            <person name="Vos R."/>
            <person name="Hasami M.H."/>
            <person name="Devisetty U.K."/>
            <person name="Aguiy J.C."/>
        </authorList>
    </citation>
    <scope>NUCLEOTIDE SEQUENCE [LARGE SCALE GENOMIC DNA]</scope>
    <source>
        <strain evidence="1">JCA_2017</strain>
    </source>
</reference>
<name>A0A371HBA6_MUCPR</name>
<proteinExistence type="predicted"/>
<sequence>MPKSTMDRLPYDRAHIKTNYTCESFQRIKGRSHGRNQNPLMNIRPTYNCLLGRPWIHLASIVPSSLHQKLKFMVGDKLVIIFDEGHASKQPHIGQIYRSNKRGSRNLFLVTRSH</sequence>
<evidence type="ECO:0000313" key="2">
    <source>
        <dbReference type="Proteomes" id="UP000257109"/>
    </source>
</evidence>
<dbReference type="AlphaFoldDB" id="A0A371HBA6"/>
<keyword evidence="2" id="KW-1185">Reference proteome</keyword>
<gene>
    <name evidence="1" type="ORF">CR513_16773</name>
</gene>
<protein>
    <submittedName>
        <fullName evidence="1">Uncharacterized protein</fullName>
    </submittedName>
</protein>
<organism evidence="1 2">
    <name type="scientific">Mucuna pruriens</name>
    <name type="common">Velvet bean</name>
    <name type="synonym">Dolichos pruriens</name>
    <dbReference type="NCBI Taxonomy" id="157652"/>
    <lineage>
        <taxon>Eukaryota</taxon>
        <taxon>Viridiplantae</taxon>
        <taxon>Streptophyta</taxon>
        <taxon>Embryophyta</taxon>
        <taxon>Tracheophyta</taxon>
        <taxon>Spermatophyta</taxon>
        <taxon>Magnoliopsida</taxon>
        <taxon>eudicotyledons</taxon>
        <taxon>Gunneridae</taxon>
        <taxon>Pentapetalae</taxon>
        <taxon>rosids</taxon>
        <taxon>fabids</taxon>
        <taxon>Fabales</taxon>
        <taxon>Fabaceae</taxon>
        <taxon>Papilionoideae</taxon>
        <taxon>50 kb inversion clade</taxon>
        <taxon>NPAAA clade</taxon>
        <taxon>indigoferoid/millettioid clade</taxon>
        <taxon>Phaseoleae</taxon>
        <taxon>Mucuna</taxon>
    </lineage>
</organism>
<comment type="caution">
    <text evidence="1">The sequence shown here is derived from an EMBL/GenBank/DDBJ whole genome shotgun (WGS) entry which is preliminary data.</text>
</comment>
<dbReference type="EMBL" id="QJKJ01003075">
    <property type="protein sequence ID" value="RDY00086.1"/>
    <property type="molecule type" value="Genomic_DNA"/>
</dbReference>
<feature type="non-terminal residue" evidence="1">
    <location>
        <position position="1"/>
    </location>
</feature>
<accession>A0A371HBA6</accession>
<dbReference type="Proteomes" id="UP000257109">
    <property type="component" value="Unassembled WGS sequence"/>
</dbReference>
<dbReference type="OrthoDB" id="1738459at2759"/>